<organism evidence="2 3">
    <name type="scientific">Saccharata proteae CBS 121410</name>
    <dbReference type="NCBI Taxonomy" id="1314787"/>
    <lineage>
        <taxon>Eukaryota</taxon>
        <taxon>Fungi</taxon>
        <taxon>Dikarya</taxon>
        <taxon>Ascomycota</taxon>
        <taxon>Pezizomycotina</taxon>
        <taxon>Dothideomycetes</taxon>
        <taxon>Dothideomycetes incertae sedis</taxon>
        <taxon>Botryosphaeriales</taxon>
        <taxon>Saccharataceae</taxon>
        <taxon>Saccharata</taxon>
    </lineage>
</organism>
<evidence type="ECO:0000256" key="1">
    <source>
        <dbReference type="SAM" id="Phobius"/>
    </source>
</evidence>
<comment type="caution">
    <text evidence="2">The sequence shown here is derived from an EMBL/GenBank/DDBJ whole genome shotgun (WGS) entry which is preliminary data.</text>
</comment>
<keyword evidence="1" id="KW-0472">Membrane</keyword>
<evidence type="ECO:0000313" key="2">
    <source>
        <dbReference type="EMBL" id="KAF2091365.1"/>
    </source>
</evidence>
<dbReference type="OrthoDB" id="5355526at2759"/>
<feature type="transmembrane region" description="Helical" evidence="1">
    <location>
        <begin position="138"/>
        <end position="158"/>
    </location>
</feature>
<name>A0A9P4I268_9PEZI</name>
<gene>
    <name evidence="2" type="ORF">K490DRAFT_60808</name>
</gene>
<dbReference type="AlphaFoldDB" id="A0A9P4I268"/>
<keyword evidence="1" id="KW-1133">Transmembrane helix</keyword>
<accession>A0A9P4I268</accession>
<reference evidence="2" key="1">
    <citation type="journal article" date="2020" name="Stud. Mycol.">
        <title>101 Dothideomycetes genomes: a test case for predicting lifestyles and emergence of pathogens.</title>
        <authorList>
            <person name="Haridas S."/>
            <person name="Albert R."/>
            <person name="Binder M."/>
            <person name="Bloem J."/>
            <person name="Labutti K."/>
            <person name="Salamov A."/>
            <person name="Andreopoulos B."/>
            <person name="Baker S."/>
            <person name="Barry K."/>
            <person name="Bills G."/>
            <person name="Bluhm B."/>
            <person name="Cannon C."/>
            <person name="Castanera R."/>
            <person name="Culley D."/>
            <person name="Daum C."/>
            <person name="Ezra D."/>
            <person name="Gonzalez J."/>
            <person name="Henrissat B."/>
            <person name="Kuo A."/>
            <person name="Liang C."/>
            <person name="Lipzen A."/>
            <person name="Lutzoni F."/>
            <person name="Magnuson J."/>
            <person name="Mondo S."/>
            <person name="Nolan M."/>
            <person name="Ohm R."/>
            <person name="Pangilinan J."/>
            <person name="Park H.-J."/>
            <person name="Ramirez L."/>
            <person name="Alfaro M."/>
            <person name="Sun H."/>
            <person name="Tritt A."/>
            <person name="Yoshinaga Y."/>
            <person name="Zwiers L.-H."/>
            <person name="Turgeon B."/>
            <person name="Goodwin S."/>
            <person name="Spatafora J."/>
            <person name="Crous P."/>
            <person name="Grigoriev I."/>
        </authorList>
    </citation>
    <scope>NUCLEOTIDE SEQUENCE</scope>
    <source>
        <strain evidence="2">CBS 121410</strain>
    </source>
</reference>
<dbReference type="EMBL" id="ML978711">
    <property type="protein sequence ID" value="KAF2091365.1"/>
    <property type="molecule type" value="Genomic_DNA"/>
</dbReference>
<keyword evidence="1" id="KW-0812">Transmembrane</keyword>
<keyword evidence="3" id="KW-1185">Reference proteome</keyword>
<sequence length="185" mass="20936">MKMPISPNYFAEVTKMAGDFCGLGGPYFTYAGPRCIDLRCHEEIFGGNRRCLCIPPEDRVLPTGTEYKFRPITPKLSLPIGPMLFMHLFQCPTAVPKDSAWIWDQLSKRACGQLVGHPTQPEEAWGIYYKEGWNWFKVWVVLGLGFFPPSILFDILWAVPNHDIQGAFGVASWWMTGATILLYAT</sequence>
<feature type="transmembrane region" description="Helical" evidence="1">
    <location>
        <begin position="164"/>
        <end position="184"/>
    </location>
</feature>
<protein>
    <submittedName>
        <fullName evidence="2">Uncharacterized protein</fullName>
    </submittedName>
</protein>
<proteinExistence type="predicted"/>
<dbReference type="Proteomes" id="UP000799776">
    <property type="component" value="Unassembled WGS sequence"/>
</dbReference>
<evidence type="ECO:0000313" key="3">
    <source>
        <dbReference type="Proteomes" id="UP000799776"/>
    </source>
</evidence>